<keyword evidence="2" id="KW-1003">Cell membrane</keyword>
<organism evidence="7 8">
    <name type="scientific">Haloferula luteola</name>
    <dbReference type="NCBI Taxonomy" id="595692"/>
    <lineage>
        <taxon>Bacteria</taxon>
        <taxon>Pseudomonadati</taxon>
        <taxon>Verrucomicrobiota</taxon>
        <taxon>Verrucomicrobiia</taxon>
        <taxon>Verrucomicrobiales</taxon>
        <taxon>Verrucomicrobiaceae</taxon>
        <taxon>Haloferula</taxon>
    </lineage>
</organism>
<feature type="transmembrane region" description="Helical" evidence="6">
    <location>
        <begin position="143"/>
        <end position="169"/>
    </location>
</feature>
<sequence length="299" mass="32456">MIRKRLLMEAQAWWAAWSKSEAALMAAAIAFYAALSIVPLMLFLLSVVGGFFEFTSAGSDARAEVLAVVSRQLSPEVGNALDRVLAGLQASATSKGPVAFGGFLLSASLVFHQIDMAFSRIWDHHPAPAPGRKKWLRKMRILLLARLRALALLFALVILVVVVFVGGLVMRGLSEVIHRVLPQMESFSFAGTLVIGLGLNFVVFLLLYRFLSKKRVTWRSCAIGAIVAASCWEAGSRLLVELSVGRNYSAYGIVGALLVVQLWIHYNAMILLGGAVLVKTLNEPQSDSAIKDAESRKSG</sequence>
<evidence type="ECO:0000313" key="8">
    <source>
        <dbReference type="Proteomes" id="UP000557717"/>
    </source>
</evidence>
<evidence type="ECO:0000256" key="3">
    <source>
        <dbReference type="ARBA" id="ARBA00022692"/>
    </source>
</evidence>
<dbReference type="EMBL" id="JACHFD010000009">
    <property type="protein sequence ID" value="MBB5351850.1"/>
    <property type="molecule type" value="Genomic_DNA"/>
</dbReference>
<keyword evidence="5 6" id="KW-0472">Membrane</keyword>
<gene>
    <name evidence="7" type="ORF">HNR46_002089</name>
</gene>
<keyword evidence="8" id="KW-1185">Reference proteome</keyword>
<dbReference type="RefSeq" id="WP_184018387.1">
    <property type="nucleotide sequence ID" value="NZ_JACHFD010000009.1"/>
</dbReference>
<evidence type="ECO:0000256" key="6">
    <source>
        <dbReference type="SAM" id="Phobius"/>
    </source>
</evidence>
<evidence type="ECO:0000313" key="7">
    <source>
        <dbReference type="EMBL" id="MBB5351850.1"/>
    </source>
</evidence>
<keyword evidence="4 6" id="KW-1133">Transmembrane helix</keyword>
<feature type="transmembrane region" description="Helical" evidence="6">
    <location>
        <begin position="98"/>
        <end position="122"/>
    </location>
</feature>
<dbReference type="PANTHER" id="PTHR30213:SF0">
    <property type="entry name" value="UPF0761 MEMBRANE PROTEIN YIHY"/>
    <property type="match status" value="1"/>
</dbReference>
<name>A0A840VD81_9BACT</name>
<dbReference type="InterPro" id="IPR017039">
    <property type="entry name" value="Virul_fac_BrkB"/>
</dbReference>
<dbReference type="AlphaFoldDB" id="A0A840VD81"/>
<protein>
    <submittedName>
        <fullName evidence="7">YihY family inner membrane protein</fullName>
    </submittedName>
</protein>
<feature type="transmembrane region" description="Helical" evidence="6">
    <location>
        <begin position="189"/>
        <end position="208"/>
    </location>
</feature>
<proteinExistence type="predicted"/>
<feature type="transmembrane region" description="Helical" evidence="6">
    <location>
        <begin position="252"/>
        <end position="278"/>
    </location>
</feature>
<feature type="transmembrane region" description="Helical" evidence="6">
    <location>
        <begin position="21"/>
        <end position="45"/>
    </location>
</feature>
<accession>A0A840VD81</accession>
<dbReference type="PANTHER" id="PTHR30213">
    <property type="entry name" value="INNER MEMBRANE PROTEIN YHJD"/>
    <property type="match status" value="1"/>
</dbReference>
<dbReference type="Proteomes" id="UP000557717">
    <property type="component" value="Unassembled WGS sequence"/>
</dbReference>
<evidence type="ECO:0000256" key="2">
    <source>
        <dbReference type="ARBA" id="ARBA00022475"/>
    </source>
</evidence>
<dbReference type="PIRSF" id="PIRSF035875">
    <property type="entry name" value="RNase_BN"/>
    <property type="match status" value="1"/>
</dbReference>
<evidence type="ECO:0000256" key="4">
    <source>
        <dbReference type="ARBA" id="ARBA00022989"/>
    </source>
</evidence>
<comment type="caution">
    <text evidence="7">The sequence shown here is derived from an EMBL/GenBank/DDBJ whole genome shotgun (WGS) entry which is preliminary data.</text>
</comment>
<evidence type="ECO:0000256" key="1">
    <source>
        <dbReference type="ARBA" id="ARBA00004651"/>
    </source>
</evidence>
<evidence type="ECO:0000256" key="5">
    <source>
        <dbReference type="ARBA" id="ARBA00023136"/>
    </source>
</evidence>
<keyword evidence="3 6" id="KW-0812">Transmembrane</keyword>
<dbReference type="Pfam" id="PF03631">
    <property type="entry name" value="Virul_fac_BrkB"/>
    <property type="match status" value="1"/>
</dbReference>
<dbReference type="GO" id="GO:0005886">
    <property type="term" value="C:plasma membrane"/>
    <property type="evidence" value="ECO:0007669"/>
    <property type="project" value="UniProtKB-SubCell"/>
</dbReference>
<reference evidence="7 8" key="1">
    <citation type="submission" date="2020-08" db="EMBL/GenBank/DDBJ databases">
        <title>Genomic Encyclopedia of Type Strains, Phase IV (KMG-IV): sequencing the most valuable type-strain genomes for metagenomic binning, comparative biology and taxonomic classification.</title>
        <authorList>
            <person name="Goeker M."/>
        </authorList>
    </citation>
    <scope>NUCLEOTIDE SEQUENCE [LARGE SCALE GENOMIC DNA]</scope>
    <source>
        <strain evidence="7 8">YC6886</strain>
    </source>
</reference>
<dbReference type="NCBIfam" id="TIGR00765">
    <property type="entry name" value="yihY_not_rbn"/>
    <property type="match status" value="1"/>
</dbReference>
<comment type="subcellular location">
    <subcellularLocation>
        <location evidence="1">Cell membrane</location>
        <topology evidence="1">Multi-pass membrane protein</topology>
    </subcellularLocation>
</comment>